<reference evidence="2" key="2">
    <citation type="journal article" date="2023" name="Plants (Basel)">
        <title>Annotation of the Turnera subulata (Passifloraceae) Draft Genome Reveals the S-Locus Evolved after the Divergence of Turneroideae from Passifloroideae in a Stepwise Manner.</title>
        <authorList>
            <person name="Henning P.M."/>
            <person name="Roalson E.H."/>
            <person name="Mir W."/>
            <person name="McCubbin A.G."/>
            <person name="Shore J.S."/>
        </authorList>
    </citation>
    <scope>NUCLEOTIDE SEQUENCE</scope>
    <source>
        <strain evidence="2">F60SS</strain>
    </source>
</reference>
<comment type="caution">
    <text evidence="2">The sequence shown here is derived from an EMBL/GenBank/DDBJ whole genome shotgun (WGS) entry which is preliminary data.</text>
</comment>
<name>A0A9Q0JL93_9ROSI</name>
<sequence length="150" mass="16541">MCKSKKSTDVIIPSSSTPRSHTSKSTSTSSSSFINPSSSSSPSLTATTNFTSSTSSFSSKKSLPTLKETLPENPHIYDFPEICRATNNFLNKPFSSSSSSTSWRCKIRGKDVILFQRKLRRPIQSPELQRRLLTICKSHHSSLIKLLGAL</sequence>
<dbReference type="OrthoDB" id="4062651at2759"/>
<gene>
    <name evidence="2" type="ORF">Tsubulata_027809</name>
</gene>
<feature type="region of interest" description="Disordered" evidence="1">
    <location>
        <begin position="1"/>
        <end position="64"/>
    </location>
</feature>
<organism evidence="2 3">
    <name type="scientific">Turnera subulata</name>
    <dbReference type="NCBI Taxonomy" id="218843"/>
    <lineage>
        <taxon>Eukaryota</taxon>
        <taxon>Viridiplantae</taxon>
        <taxon>Streptophyta</taxon>
        <taxon>Embryophyta</taxon>
        <taxon>Tracheophyta</taxon>
        <taxon>Spermatophyta</taxon>
        <taxon>Magnoliopsida</taxon>
        <taxon>eudicotyledons</taxon>
        <taxon>Gunneridae</taxon>
        <taxon>Pentapetalae</taxon>
        <taxon>rosids</taxon>
        <taxon>fabids</taxon>
        <taxon>Malpighiales</taxon>
        <taxon>Passifloraceae</taxon>
        <taxon>Turnera</taxon>
    </lineage>
</organism>
<reference evidence="2" key="1">
    <citation type="submission" date="2022-02" db="EMBL/GenBank/DDBJ databases">
        <authorList>
            <person name="Henning P.M."/>
            <person name="McCubbin A.G."/>
            <person name="Shore J.S."/>
        </authorList>
    </citation>
    <scope>NUCLEOTIDE SEQUENCE</scope>
    <source>
        <strain evidence="2">F60SS</strain>
        <tissue evidence="2">Leaves</tissue>
    </source>
</reference>
<accession>A0A9Q0JL93</accession>
<evidence type="ECO:0000313" key="3">
    <source>
        <dbReference type="Proteomes" id="UP001141552"/>
    </source>
</evidence>
<evidence type="ECO:0000256" key="1">
    <source>
        <dbReference type="SAM" id="MobiDB-lite"/>
    </source>
</evidence>
<feature type="compositionally biased region" description="Low complexity" evidence="1">
    <location>
        <begin position="13"/>
        <end position="64"/>
    </location>
</feature>
<dbReference type="Proteomes" id="UP001141552">
    <property type="component" value="Unassembled WGS sequence"/>
</dbReference>
<proteinExistence type="predicted"/>
<dbReference type="EMBL" id="JAKUCV010001567">
    <property type="protein sequence ID" value="KAJ4845804.1"/>
    <property type="molecule type" value="Genomic_DNA"/>
</dbReference>
<dbReference type="PANTHER" id="PTHR46863:SF2">
    <property type="entry name" value="LYSM DOMAIN RECEPTOR-LIKE KINASE 3"/>
    <property type="match status" value="1"/>
</dbReference>
<evidence type="ECO:0000313" key="2">
    <source>
        <dbReference type="EMBL" id="KAJ4845804.1"/>
    </source>
</evidence>
<protein>
    <submittedName>
        <fullName evidence="2">Uncharacterized protein</fullName>
    </submittedName>
</protein>
<keyword evidence="3" id="KW-1185">Reference proteome</keyword>
<dbReference type="AlphaFoldDB" id="A0A9Q0JL93"/>
<dbReference type="PANTHER" id="PTHR46863">
    <property type="entry name" value="OS09G0572100 PROTEIN"/>
    <property type="match status" value="1"/>
</dbReference>